<dbReference type="InParanoid" id="E3NE20"/>
<dbReference type="EMBL" id="DS268616">
    <property type="protein sequence ID" value="EFO94243.1"/>
    <property type="molecule type" value="Genomic_DNA"/>
</dbReference>
<organism evidence="2">
    <name type="scientific">Caenorhabditis remanei</name>
    <name type="common">Caenorhabditis vulgaris</name>
    <dbReference type="NCBI Taxonomy" id="31234"/>
    <lineage>
        <taxon>Eukaryota</taxon>
        <taxon>Metazoa</taxon>
        <taxon>Ecdysozoa</taxon>
        <taxon>Nematoda</taxon>
        <taxon>Chromadorea</taxon>
        <taxon>Rhabditida</taxon>
        <taxon>Rhabditina</taxon>
        <taxon>Rhabditomorpha</taxon>
        <taxon>Rhabditoidea</taxon>
        <taxon>Rhabditidae</taxon>
        <taxon>Peloderinae</taxon>
        <taxon>Caenorhabditis</taxon>
    </lineage>
</organism>
<dbReference type="AlphaFoldDB" id="E3NE20"/>
<protein>
    <submittedName>
        <fullName evidence="1">Uncharacterized protein</fullName>
    </submittedName>
</protein>
<evidence type="ECO:0000313" key="1">
    <source>
        <dbReference type="EMBL" id="EFO94243.1"/>
    </source>
</evidence>
<accession>E3NE20</accession>
<dbReference type="HOGENOM" id="CLU_2760243_0_0_1"/>
<evidence type="ECO:0000313" key="2">
    <source>
        <dbReference type="Proteomes" id="UP000008281"/>
    </source>
</evidence>
<proteinExistence type="predicted"/>
<name>E3NE20_CAERE</name>
<gene>
    <name evidence="1" type="ORF">CRE_30167</name>
</gene>
<reference evidence="1" key="1">
    <citation type="submission" date="2007-07" db="EMBL/GenBank/DDBJ databases">
        <title>PCAP assembly of the Caenorhabditis remanei genome.</title>
        <authorList>
            <consortium name="The Caenorhabditis remanei Sequencing Consortium"/>
            <person name="Wilson R.K."/>
        </authorList>
    </citation>
    <scope>NUCLEOTIDE SEQUENCE [LARGE SCALE GENOMIC DNA]</scope>
    <source>
        <strain evidence="1">PB4641</strain>
    </source>
</reference>
<dbReference type="Proteomes" id="UP000008281">
    <property type="component" value="Unassembled WGS sequence"/>
</dbReference>
<keyword evidence="2" id="KW-1185">Reference proteome</keyword>
<sequence length="70" mass="7754">MAETKLASKTSLNVLVSGPPTILTIVLTLKKKEIEEENLAIILHITKMDLVTSKLLDSIYHNLRSAIPNK</sequence>